<evidence type="ECO:0000256" key="1">
    <source>
        <dbReference type="ARBA" id="ARBA00022729"/>
    </source>
</evidence>
<gene>
    <name evidence="4" type="ORF">KI387_021870</name>
</gene>
<name>A0AA38GAW7_TAXCH</name>
<keyword evidence="1" id="KW-0732">Signal</keyword>
<dbReference type="InterPro" id="IPR003609">
    <property type="entry name" value="Pan_app"/>
</dbReference>
<sequence length="162" mass="18605">VTLAQEVLSKNGDLIMYFFIEKSRIWSLVWFVPQYECSVYGVCKAYKVCKDESNIQSCNCLQGFHPSDDRAWNSQEWSSSGFVWRNPLHYSATNGSTTDRFLQLRDKSMSDEGSIEYSHEYSSLQGCKRACLRNCSFIAFSITTNSNPPISCRLWFGVLLNM</sequence>
<dbReference type="Pfam" id="PF08276">
    <property type="entry name" value="PAN_2"/>
    <property type="match status" value="1"/>
</dbReference>
<feature type="non-terminal residue" evidence="4">
    <location>
        <position position="1"/>
    </location>
</feature>
<dbReference type="AlphaFoldDB" id="A0AA38GAW7"/>
<dbReference type="PANTHER" id="PTHR32444">
    <property type="entry name" value="BULB-TYPE LECTIN DOMAIN-CONTAINING PROTEIN"/>
    <property type="match status" value="1"/>
</dbReference>
<dbReference type="GO" id="GO:0048544">
    <property type="term" value="P:recognition of pollen"/>
    <property type="evidence" value="ECO:0007669"/>
    <property type="project" value="InterPro"/>
</dbReference>
<dbReference type="Pfam" id="PF00954">
    <property type="entry name" value="S_locus_glycop"/>
    <property type="match status" value="1"/>
</dbReference>
<dbReference type="InterPro" id="IPR000858">
    <property type="entry name" value="S_locus_glycoprot_dom"/>
</dbReference>
<accession>A0AA38GAW7</accession>
<comment type="caution">
    <text evidence="4">The sequence shown here is derived from an EMBL/GenBank/DDBJ whole genome shotgun (WGS) entry which is preliminary data.</text>
</comment>
<evidence type="ECO:0000259" key="3">
    <source>
        <dbReference type="PROSITE" id="PS50948"/>
    </source>
</evidence>
<evidence type="ECO:0000313" key="4">
    <source>
        <dbReference type="EMBL" id="KAH9320101.1"/>
    </source>
</evidence>
<keyword evidence="5" id="KW-1185">Reference proteome</keyword>
<dbReference type="PANTHER" id="PTHR32444:SF247">
    <property type="entry name" value="OS01G0958200 PROTEIN"/>
    <property type="match status" value="1"/>
</dbReference>
<dbReference type="EMBL" id="JAHRHJ020000004">
    <property type="protein sequence ID" value="KAH9320101.1"/>
    <property type="molecule type" value="Genomic_DNA"/>
</dbReference>
<dbReference type="Proteomes" id="UP000824469">
    <property type="component" value="Unassembled WGS sequence"/>
</dbReference>
<evidence type="ECO:0000313" key="5">
    <source>
        <dbReference type="Proteomes" id="UP000824469"/>
    </source>
</evidence>
<protein>
    <recommendedName>
        <fullName evidence="3">Apple domain-containing protein</fullName>
    </recommendedName>
</protein>
<reference evidence="4 5" key="1">
    <citation type="journal article" date="2021" name="Nat. Plants">
        <title>The Taxus genome provides insights into paclitaxel biosynthesis.</title>
        <authorList>
            <person name="Xiong X."/>
            <person name="Gou J."/>
            <person name="Liao Q."/>
            <person name="Li Y."/>
            <person name="Zhou Q."/>
            <person name="Bi G."/>
            <person name="Li C."/>
            <person name="Du R."/>
            <person name="Wang X."/>
            <person name="Sun T."/>
            <person name="Guo L."/>
            <person name="Liang H."/>
            <person name="Lu P."/>
            <person name="Wu Y."/>
            <person name="Zhang Z."/>
            <person name="Ro D.K."/>
            <person name="Shang Y."/>
            <person name="Huang S."/>
            <person name="Yan J."/>
        </authorList>
    </citation>
    <scope>NUCLEOTIDE SEQUENCE [LARGE SCALE GENOMIC DNA]</scope>
    <source>
        <strain evidence="4">Ta-2019</strain>
    </source>
</reference>
<proteinExistence type="predicted"/>
<keyword evidence="2" id="KW-1015">Disulfide bond</keyword>
<dbReference type="PROSITE" id="PS50948">
    <property type="entry name" value="PAN"/>
    <property type="match status" value="1"/>
</dbReference>
<feature type="domain" description="Apple" evidence="3">
    <location>
        <begin position="96"/>
        <end position="162"/>
    </location>
</feature>
<evidence type="ECO:0000256" key="2">
    <source>
        <dbReference type="ARBA" id="ARBA00023157"/>
    </source>
</evidence>
<organism evidence="4 5">
    <name type="scientific">Taxus chinensis</name>
    <name type="common">Chinese yew</name>
    <name type="synonym">Taxus wallichiana var. chinensis</name>
    <dbReference type="NCBI Taxonomy" id="29808"/>
    <lineage>
        <taxon>Eukaryota</taxon>
        <taxon>Viridiplantae</taxon>
        <taxon>Streptophyta</taxon>
        <taxon>Embryophyta</taxon>
        <taxon>Tracheophyta</taxon>
        <taxon>Spermatophyta</taxon>
        <taxon>Pinopsida</taxon>
        <taxon>Pinidae</taxon>
        <taxon>Conifers II</taxon>
        <taxon>Cupressales</taxon>
        <taxon>Taxaceae</taxon>
        <taxon>Taxus</taxon>
    </lineage>
</organism>